<evidence type="ECO:0000313" key="2">
    <source>
        <dbReference type="EMBL" id="CAD7660360.1"/>
    </source>
</evidence>
<keyword evidence="1" id="KW-0732">Signal</keyword>
<feature type="chain" id="PRO_5036403614" evidence="1">
    <location>
        <begin position="21"/>
        <end position="116"/>
    </location>
</feature>
<evidence type="ECO:0000313" key="3">
    <source>
        <dbReference type="Proteomes" id="UP000728032"/>
    </source>
</evidence>
<feature type="non-terminal residue" evidence="2">
    <location>
        <position position="1"/>
    </location>
</feature>
<accession>A0A7R9MHI8</accession>
<gene>
    <name evidence="2" type="ORF">ONB1V03_LOCUS16930</name>
</gene>
<sequence length="116" mass="13520">MHSLVTLLFYIYTITSIGHSVVYDNTIGSDEWLQMPQFGPKDFCQLGAIDYIFNYNHKVCVTYRNSMWTYDQIIAGQTDQPLNQEKTFDSYEFISERLDSNGEIVTNPEDMPWNIS</sequence>
<name>A0A7R9MHI8_9ACAR</name>
<proteinExistence type="predicted"/>
<dbReference type="EMBL" id="CAJPVJ010020012">
    <property type="protein sequence ID" value="CAG2177498.1"/>
    <property type="molecule type" value="Genomic_DNA"/>
</dbReference>
<dbReference type="EMBL" id="OC934837">
    <property type="protein sequence ID" value="CAD7660360.1"/>
    <property type="molecule type" value="Genomic_DNA"/>
</dbReference>
<evidence type="ECO:0000256" key="1">
    <source>
        <dbReference type="SAM" id="SignalP"/>
    </source>
</evidence>
<keyword evidence="3" id="KW-1185">Reference proteome</keyword>
<organism evidence="2">
    <name type="scientific">Oppiella nova</name>
    <dbReference type="NCBI Taxonomy" id="334625"/>
    <lineage>
        <taxon>Eukaryota</taxon>
        <taxon>Metazoa</taxon>
        <taxon>Ecdysozoa</taxon>
        <taxon>Arthropoda</taxon>
        <taxon>Chelicerata</taxon>
        <taxon>Arachnida</taxon>
        <taxon>Acari</taxon>
        <taxon>Acariformes</taxon>
        <taxon>Sarcoptiformes</taxon>
        <taxon>Oribatida</taxon>
        <taxon>Brachypylina</taxon>
        <taxon>Oppioidea</taxon>
        <taxon>Oppiidae</taxon>
        <taxon>Oppiella</taxon>
    </lineage>
</organism>
<feature type="signal peptide" evidence="1">
    <location>
        <begin position="1"/>
        <end position="20"/>
    </location>
</feature>
<dbReference type="AlphaFoldDB" id="A0A7R9MHI8"/>
<reference evidence="2" key="1">
    <citation type="submission" date="2020-11" db="EMBL/GenBank/DDBJ databases">
        <authorList>
            <person name="Tran Van P."/>
        </authorList>
    </citation>
    <scope>NUCLEOTIDE SEQUENCE</scope>
</reference>
<dbReference type="Proteomes" id="UP000728032">
    <property type="component" value="Unassembled WGS sequence"/>
</dbReference>
<protein>
    <submittedName>
        <fullName evidence="2">Uncharacterized protein</fullName>
    </submittedName>
</protein>